<protein>
    <submittedName>
        <fullName evidence="9">Binding-protein-dependent transport system inner membrane protein</fullName>
    </submittedName>
    <submittedName>
        <fullName evidence="10">Carbohydrate ABC transporter permease</fullName>
    </submittedName>
</protein>
<evidence type="ECO:0000256" key="2">
    <source>
        <dbReference type="ARBA" id="ARBA00022448"/>
    </source>
</evidence>
<feature type="transmembrane region" description="Helical" evidence="7">
    <location>
        <begin position="73"/>
        <end position="100"/>
    </location>
</feature>
<proteinExistence type="inferred from homology"/>
<dbReference type="RefSeq" id="WP_002602220.1">
    <property type="nucleotide sequence ID" value="NZ_CABIXC010000026.1"/>
</dbReference>
<dbReference type="Proteomes" id="UP000261257">
    <property type="component" value="Unassembled WGS sequence"/>
</dbReference>
<evidence type="ECO:0000256" key="1">
    <source>
        <dbReference type="ARBA" id="ARBA00004651"/>
    </source>
</evidence>
<dbReference type="Proteomes" id="UP000095651">
    <property type="component" value="Unassembled WGS sequence"/>
</dbReference>
<reference evidence="9 12" key="1">
    <citation type="submission" date="2015-09" db="EMBL/GenBank/DDBJ databases">
        <authorList>
            <consortium name="Pathogen Informatics"/>
        </authorList>
    </citation>
    <scope>NUCLEOTIDE SEQUENCE [LARGE SCALE GENOMIC DNA]</scope>
    <source>
        <strain evidence="9 12">2789STDY5608850</strain>
    </source>
</reference>
<comment type="subcellular location">
    <subcellularLocation>
        <location evidence="1 7">Cell membrane</location>
        <topology evidence="1 7">Multi-pass membrane protein</topology>
    </subcellularLocation>
</comment>
<reference evidence="13 14" key="2">
    <citation type="submission" date="2018-08" db="EMBL/GenBank/DDBJ databases">
        <title>A genome reference for cultivated species of the human gut microbiota.</title>
        <authorList>
            <person name="Zou Y."/>
            <person name="Xue W."/>
            <person name="Luo G."/>
        </authorList>
    </citation>
    <scope>NUCLEOTIDE SEQUENCE [LARGE SCALE GENOMIC DNA]</scope>
    <source>
        <strain evidence="11 13">TF05-11AC</strain>
        <strain evidence="10 14">TM09-12</strain>
    </source>
</reference>
<dbReference type="GO" id="GO:0005886">
    <property type="term" value="C:plasma membrane"/>
    <property type="evidence" value="ECO:0007669"/>
    <property type="project" value="UniProtKB-SubCell"/>
</dbReference>
<dbReference type="AlphaFoldDB" id="A0A174ME48"/>
<gene>
    <name evidence="9" type="primary">ycjP_113</name>
    <name evidence="11" type="ORF">DXC39_27965</name>
    <name evidence="10" type="ORF">DXD79_29955</name>
    <name evidence="9" type="ORF">ERS852407_05666</name>
</gene>
<keyword evidence="4 7" id="KW-0812">Transmembrane</keyword>
<comment type="similarity">
    <text evidence="7">Belongs to the binding-protein-dependent transport system permease family.</text>
</comment>
<dbReference type="CDD" id="cd06261">
    <property type="entry name" value="TM_PBP2"/>
    <property type="match status" value="1"/>
</dbReference>
<evidence type="ECO:0000313" key="11">
    <source>
        <dbReference type="EMBL" id="RGL95243.1"/>
    </source>
</evidence>
<dbReference type="EMBL" id="QSON01000024">
    <property type="protein sequence ID" value="RGI96370.1"/>
    <property type="molecule type" value="Genomic_DNA"/>
</dbReference>
<dbReference type="InterPro" id="IPR035906">
    <property type="entry name" value="MetI-like_sf"/>
</dbReference>
<dbReference type="PANTHER" id="PTHR43744">
    <property type="entry name" value="ABC TRANSPORTER PERMEASE PROTEIN MG189-RELATED-RELATED"/>
    <property type="match status" value="1"/>
</dbReference>
<dbReference type="EMBL" id="QSSQ01000046">
    <property type="protein sequence ID" value="RGL95243.1"/>
    <property type="molecule type" value="Genomic_DNA"/>
</dbReference>
<evidence type="ECO:0000256" key="3">
    <source>
        <dbReference type="ARBA" id="ARBA00022475"/>
    </source>
</evidence>
<dbReference type="SUPFAM" id="SSF161098">
    <property type="entry name" value="MetI-like"/>
    <property type="match status" value="1"/>
</dbReference>
<feature type="transmembrane region" description="Helical" evidence="7">
    <location>
        <begin position="146"/>
        <end position="164"/>
    </location>
</feature>
<feature type="transmembrane region" description="Helical" evidence="7">
    <location>
        <begin position="112"/>
        <end position="134"/>
    </location>
</feature>
<dbReference type="GO" id="GO:0055085">
    <property type="term" value="P:transmembrane transport"/>
    <property type="evidence" value="ECO:0007669"/>
    <property type="project" value="InterPro"/>
</dbReference>
<accession>A0A174ME48</accession>
<evidence type="ECO:0000313" key="12">
    <source>
        <dbReference type="Proteomes" id="UP000095651"/>
    </source>
</evidence>
<sequence>MQTGKRTAEKRWTKSTILAQIFCVIMLVIWLYPLIKIIQISFRSGGIENYKRVLFTVDSFSIANGYVKDIADFWVYLGNSMTVTAIDMALVLSITSLGAFAFSKMDFKGKEALYILCLVGMMMPAAGFIVPYFITSKKLGLLNTKFSLVGPHVAAAIPMSMMLIRNAMDEISDEMIEASIIDGCPRRKVFTKMMLPLTKPAIATALIFAFMSSWNDYLLPLVMINRADEMTLTLLPQKFTAFAGVSNVGTIFASLVLLCVPIFIIYLFAQKYMVAGMAAGTIK</sequence>
<organism evidence="9 12">
    <name type="scientific">Hungatella hathewayi</name>
    <dbReference type="NCBI Taxonomy" id="154046"/>
    <lineage>
        <taxon>Bacteria</taxon>
        <taxon>Bacillati</taxon>
        <taxon>Bacillota</taxon>
        <taxon>Clostridia</taxon>
        <taxon>Lachnospirales</taxon>
        <taxon>Lachnospiraceae</taxon>
        <taxon>Hungatella</taxon>
    </lineage>
</organism>
<dbReference type="Pfam" id="PF00528">
    <property type="entry name" value="BPD_transp_1"/>
    <property type="match status" value="1"/>
</dbReference>
<feature type="transmembrane region" description="Helical" evidence="7">
    <location>
        <begin position="12"/>
        <end position="32"/>
    </location>
</feature>
<feature type="domain" description="ABC transmembrane type-1" evidence="8">
    <location>
        <begin position="77"/>
        <end position="269"/>
    </location>
</feature>
<dbReference type="Proteomes" id="UP000263014">
    <property type="component" value="Unassembled WGS sequence"/>
</dbReference>
<name>A0A174ME48_9FIRM</name>
<evidence type="ECO:0000256" key="6">
    <source>
        <dbReference type="ARBA" id="ARBA00023136"/>
    </source>
</evidence>
<evidence type="ECO:0000313" key="14">
    <source>
        <dbReference type="Proteomes" id="UP000263014"/>
    </source>
</evidence>
<keyword evidence="2 7" id="KW-0813">Transport</keyword>
<keyword evidence="5 7" id="KW-1133">Transmembrane helix</keyword>
<evidence type="ECO:0000313" key="9">
    <source>
        <dbReference type="EMBL" id="CUP34643.1"/>
    </source>
</evidence>
<feature type="transmembrane region" description="Helical" evidence="7">
    <location>
        <begin position="239"/>
        <end position="268"/>
    </location>
</feature>
<evidence type="ECO:0000256" key="7">
    <source>
        <dbReference type="RuleBase" id="RU363032"/>
    </source>
</evidence>
<dbReference type="PANTHER" id="PTHR43744:SF12">
    <property type="entry name" value="ABC TRANSPORTER PERMEASE PROTEIN MG189-RELATED"/>
    <property type="match status" value="1"/>
</dbReference>
<dbReference type="InterPro" id="IPR000515">
    <property type="entry name" value="MetI-like"/>
</dbReference>
<keyword evidence="3" id="KW-1003">Cell membrane</keyword>
<evidence type="ECO:0000256" key="5">
    <source>
        <dbReference type="ARBA" id="ARBA00022989"/>
    </source>
</evidence>
<keyword evidence="6 7" id="KW-0472">Membrane</keyword>
<evidence type="ECO:0000256" key="4">
    <source>
        <dbReference type="ARBA" id="ARBA00022692"/>
    </source>
</evidence>
<evidence type="ECO:0000313" key="10">
    <source>
        <dbReference type="EMBL" id="RGI96370.1"/>
    </source>
</evidence>
<dbReference type="Gene3D" id="1.10.3720.10">
    <property type="entry name" value="MetI-like"/>
    <property type="match status" value="1"/>
</dbReference>
<dbReference type="EMBL" id="CYZE01000026">
    <property type="protein sequence ID" value="CUP34643.1"/>
    <property type="molecule type" value="Genomic_DNA"/>
</dbReference>
<evidence type="ECO:0000259" key="8">
    <source>
        <dbReference type="PROSITE" id="PS50928"/>
    </source>
</evidence>
<dbReference type="PROSITE" id="PS50928">
    <property type="entry name" value="ABC_TM1"/>
    <property type="match status" value="1"/>
</dbReference>
<evidence type="ECO:0000313" key="13">
    <source>
        <dbReference type="Proteomes" id="UP000261257"/>
    </source>
</evidence>